<feature type="domain" description="Thoeris anti-defense 2-like" evidence="1">
    <location>
        <begin position="2"/>
        <end position="48"/>
    </location>
</feature>
<evidence type="ECO:0000259" key="2">
    <source>
        <dbReference type="Pfam" id="PF25136"/>
    </source>
</evidence>
<evidence type="ECO:0000259" key="1">
    <source>
        <dbReference type="Pfam" id="PF11195"/>
    </source>
</evidence>
<evidence type="ECO:0000313" key="3">
    <source>
        <dbReference type="EMBL" id="PHM25607.1"/>
    </source>
</evidence>
<reference evidence="3 5" key="1">
    <citation type="journal article" date="2017" name="Nat. Microbiol.">
        <title>Natural product diversity associated with the nematode symbionts Photorhabdus and Xenorhabdus.</title>
        <authorList>
            <person name="Tobias N.J."/>
            <person name="Wolff H."/>
            <person name="Djahanschiri B."/>
            <person name="Grundmann F."/>
            <person name="Kronenwerth M."/>
            <person name="Shi Y.M."/>
            <person name="Simonyi S."/>
            <person name="Grun P."/>
            <person name="Shapiro-Ilan D."/>
            <person name="Pidot S.J."/>
            <person name="Stinear T.P."/>
            <person name="Ebersberger I."/>
            <person name="Bode H.B."/>
        </authorList>
    </citation>
    <scope>NUCLEOTIDE SEQUENCE [LARGE SCALE GENOMIC DNA]</scope>
    <source>
        <strain evidence="3 5">DSM 16337</strain>
    </source>
</reference>
<dbReference type="InterPro" id="IPR021361">
    <property type="entry name" value="Tad2-like_dom"/>
</dbReference>
<protein>
    <submittedName>
        <fullName evidence="3">Uncharacterized protein</fullName>
    </submittedName>
</protein>
<evidence type="ECO:0000313" key="4">
    <source>
        <dbReference type="EMBL" id="RKE87310.1"/>
    </source>
</evidence>
<dbReference type="InterPro" id="IPR056725">
    <property type="entry name" value="DUF7823"/>
</dbReference>
<proteinExistence type="predicted"/>
<sequence length="197" mass="23176">MYRRNWSYPVEYIHLVSDSSPLIEKREQDNITAWQPTPEDLTACDWELQGDPNLEFDLEVGKEMYDDSQFFGYFNINSSSSSTYIGTLDLIKNNSDIKNITMFYFIEDSKLSIQASSDNNEESYQKMEELFSKKLTVMVDDVHYVLDYLQARHDNETTYVLSRVYDSHINKNLKKLGDLLKQNVGKTLRIRLVWNDH</sequence>
<accession>A0A2D0IUQ2</accession>
<dbReference type="Proteomes" id="UP000283568">
    <property type="component" value="Unassembled WGS sequence"/>
</dbReference>
<dbReference type="Pfam" id="PF25136">
    <property type="entry name" value="DUF7823"/>
    <property type="match status" value="1"/>
</dbReference>
<dbReference type="AlphaFoldDB" id="A0A2D0IUQ2"/>
<organism evidence="3 5">
    <name type="scientific">Xenorhabdus ehlersii</name>
    <dbReference type="NCBI Taxonomy" id="290111"/>
    <lineage>
        <taxon>Bacteria</taxon>
        <taxon>Pseudomonadati</taxon>
        <taxon>Pseudomonadota</taxon>
        <taxon>Gammaproteobacteria</taxon>
        <taxon>Enterobacterales</taxon>
        <taxon>Morganellaceae</taxon>
        <taxon>Xenorhabdus</taxon>
    </lineage>
</organism>
<reference evidence="4 6" key="2">
    <citation type="submission" date="2018-09" db="EMBL/GenBank/DDBJ databases">
        <title>Genomic Encyclopedia of Archaeal and Bacterial Type Strains, Phase II (KMG-II): from individual species to whole genera.</title>
        <authorList>
            <person name="Goeker M."/>
        </authorList>
    </citation>
    <scope>NUCLEOTIDE SEQUENCE [LARGE SCALE GENOMIC DNA]</scope>
    <source>
        <strain evidence="4 6">DSM 16337</strain>
    </source>
</reference>
<feature type="domain" description="DUF7823" evidence="2">
    <location>
        <begin position="85"/>
        <end position="194"/>
    </location>
</feature>
<dbReference type="EMBL" id="NIBT01000005">
    <property type="protein sequence ID" value="PHM25607.1"/>
    <property type="molecule type" value="Genomic_DNA"/>
</dbReference>
<dbReference type="Pfam" id="PF11195">
    <property type="entry name" value="Tad2-like"/>
    <property type="match status" value="1"/>
</dbReference>
<gene>
    <name evidence="4" type="ORF">BDE27_3647</name>
    <name evidence="3" type="ORF">Xehl_01234</name>
</gene>
<dbReference type="EMBL" id="RAQI01000007">
    <property type="protein sequence ID" value="RKE87310.1"/>
    <property type="molecule type" value="Genomic_DNA"/>
</dbReference>
<evidence type="ECO:0000313" key="5">
    <source>
        <dbReference type="Proteomes" id="UP000225605"/>
    </source>
</evidence>
<evidence type="ECO:0000313" key="6">
    <source>
        <dbReference type="Proteomes" id="UP000283568"/>
    </source>
</evidence>
<keyword evidence="6" id="KW-1185">Reference proteome</keyword>
<dbReference type="Proteomes" id="UP000225605">
    <property type="component" value="Unassembled WGS sequence"/>
</dbReference>
<name>A0A2D0IUQ2_9GAMM</name>
<comment type="caution">
    <text evidence="3">The sequence shown here is derived from an EMBL/GenBank/DDBJ whole genome shotgun (WGS) entry which is preliminary data.</text>
</comment>